<accession>W1YCU9</accession>
<organism evidence="1">
    <name type="scientific">human gut metagenome</name>
    <dbReference type="NCBI Taxonomy" id="408170"/>
    <lineage>
        <taxon>unclassified sequences</taxon>
        <taxon>metagenomes</taxon>
        <taxon>organismal metagenomes</taxon>
    </lineage>
</organism>
<sequence>MTSSVWQKIATMQINYKVNTARLRSTSELPI</sequence>
<protein>
    <submittedName>
        <fullName evidence="1">Uncharacterized protein</fullName>
    </submittedName>
</protein>
<proteinExistence type="predicted"/>
<name>W1YCU9_9ZZZZ</name>
<dbReference type="AlphaFoldDB" id="W1YCU9"/>
<comment type="caution">
    <text evidence="1">The sequence shown here is derived from an EMBL/GenBank/DDBJ whole genome shotgun (WGS) entry which is preliminary data.</text>
</comment>
<reference evidence="1" key="1">
    <citation type="submission" date="2013-12" db="EMBL/GenBank/DDBJ databases">
        <title>A Varibaculum cambriense genome reconstructed from a premature infant gut community with otherwise low bacterial novelty that shifts toward anaerobic metabolism during the third week of life.</title>
        <authorList>
            <person name="Brown C.T."/>
            <person name="Sharon I."/>
            <person name="Thomas B.C."/>
            <person name="Castelle C.J."/>
            <person name="Morowitz M.J."/>
            <person name="Banfield J.F."/>
        </authorList>
    </citation>
    <scope>NUCLEOTIDE SEQUENCE</scope>
</reference>
<evidence type="ECO:0000313" key="1">
    <source>
        <dbReference type="EMBL" id="ETJ40211.1"/>
    </source>
</evidence>
<feature type="non-terminal residue" evidence="1">
    <location>
        <position position="31"/>
    </location>
</feature>
<gene>
    <name evidence="1" type="ORF">Q604_UNBC05887G0001</name>
</gene>
<dbReference type="EMBL" id="AZMM01005887">
    <property type="protein sequence ID" value="ETJ40211.1"/>
    <property type="molecule type" value="Genomic_DNA"/>
</dbReference>